<dbReference type="KEGG" id="bpro:PMF13cell1_00169"/>
<sequence length="345" mass="38970">MVKVCVIGHFAFGENLLNGQTVKTKIVATELERQLGSPEIRQIDTHGGIKSLPKTVCKLICAFVQCKNIIIMPAQNGLKVFAPLCTVINKIFNRKLHYVVIGGWLPEYLESEPKLKSCVSKLDAVYVETHNMKMKLNQMGLRNVTVMPNCKNLNIVDSLDVFDKPYKLCTFSRVMREKGIEDAVNAVKYANEALGEEYYNLDIYGQIDANQKQWFEDLSKKLPSYVRYGGVVSFDNTTDVLKRYFALLFPTFYEGEGFAGTAIDAFAAGVPVIASDWKYNSEIIQNGRNGKLFPPKDYKKLAEILIDFAKNPNTCYSMRPQCISDAHSYKPEVVLKVLFDNLDLQ</sequence>
<protein>
    <submittedName>
        <fullName evidence="3">Glycosyltransferase Gtf1</fullName>
        <ecNumber evidence="3">2.4.1.-</ecNumber>
    </submittedName>
</protein>
<keyword evidence="1 3" id="KW-0808">Transferase</keyword>
<dbReference type="AlphaFoldDB" id="A0A4P6LRX8"/>
<gene>
    <name evidence="3" type="primary">gtf1</name>
    <name evidence="3" type="ORF">PMF13cell1_00169</name>
</gene>
<dbReference type="RefSeq" id="WP_118635431.1">
    <property type="nucleotide sequence ID" value="NZ_CP035945.1"/>
</dbReference>
<dbReference type="PANTHER" id="PTHR46401">
    <property type="entry name" value="GLYCOSYLTRANSFERASE WBBK-RELATED"/>
    <property type="match status" value="1"/>
</dbReference>
<dbReference type="SUPFAM" id="SSF53756">
    <property type="entry name" value="UDP-Glycosyltransferase/glycogen phosphorylase"/>
    <property type="match status" value="1"/>
</dbReference>
<dbReference type="GO" id="GO:0016757">
    <property type="term" value="F:glycosyltransferase activity"/>
    <property type="evidence" value="ECO:0007669"/>
    <property type="project" value="UniProtKB-KW"/>
</dbReference>
<dbReference type="Gene3D" id="3.40.50.2000">
    <property type="entry name" value="Glycogen Phosphorylase B"/>
    <property type="match status" value="1"/>
</dbReference>
<keyword evidence="3" id="KW-0328">Glycosyltransferase</keyword>
<evidence type="ECO:0000259" key="2">
    <source>
        <dbReference type="Pfam" id="PF00534"/>
    </source>
</evidence>
<dbReference type="EMBL" id="CP035945">
    <property type="protein sequence ID" value="QBE94676.1"/>
    <property type="molecule type" value="Genomic_DNA"/>
</dbReference>
<proteinExistence type="predicted"/>
<reference evidence="3 4" key="1">
    <citation type="submission" date="2019-01" db="EMBL/GenBank/DDBJ databases">
        <title>PMF-metabolizing Aryl O-demethylase.</title>
        <authorList>
            <person name="Kim M."/>
        </authorList>
    </citation>
    <scope>NUCLEOTIDE SEQUENCE [LARGE SCALE GENOMIC DNA]</scope>
    <source>
        <strain evidence="3 4">PMF1</strain>
    </source>
</reference>
<dbReference type="PANTHER" id="PTHR46401:SF2">
    <property type="entry name" value="GLYCOSYLTRANSFERASE WBBK-RELATED"/>
    <property type="match status" value="1"/>
</dbReference>
<dbReference type="CDD" id="cd03801">
    <property type="entry name" value="GT4_PimA-like"/>
    <property type="match status" value="1"/>
</dbReference>
<name>A0A4P6LRX8_9FIRM</name>
<accession>A0A4P6LRX8</accession>
<dbReference type="GO" id="GO:0009103">
    <property type="term" value="P:lipopolysaccharide biosynthetic process"/>
    <property type="evidence" value="ECO:0007669"/>
    <property type="project" value="TreeGrafter"/>
</dbReference>
<feature type="domain" description="Glycosyl transferase family 1" evidence="2">
    <location>
        <begin position="159"/>
        <end position="319"/>
    </location>
</feature>
<evidence type="ECO:0000256" key="1">
    <source>
        <dbReference type="ARBA" id="ARBA00022679"/>
    </source>
</evidence>
<evidence type="ECO:0000313" key="3">
    <source>
        <dbReference type="EMBL" id="QBE94676.1"/>
    </source>
</evidence>
<dbReference type="EC" id="2.4.1.-" evidence="3"/>
<dbReference type="Proteomes" id="UP000289794">
    <property type="component" value="Chromosome"/>
</dbReference>
<organism evidence="3 4">
    <name type="scientific">Blautia producta</name>
    <dbReference type="NCBI Taxonomy" id="33035"/>
    <lineage>
        <taxon>Bacteria</taxon>
        <taxon>Bacillati</taxon>
        <taxon>Bacillota</taxon>
        <taxon>Clostridia</taxon>
        <taxon>Lachnospirales</taxon>
        <taxon>Lachnospiraceae</taxon>
        <taxon>Blautia</taxon>
    </lineage>
</organism>
<evidence type="ECO:0000313" key="4">
    <source>
        <dbReference type="Proteomes" id="UP000289794"/>
    </source>
</evidence>
<dbReference type="Pfam" id="PF00534">
    <property type="entry name" value="Glycos_transf_1"/>
    <property type="match status" value="1"/>
</dbReference>
<dbReference type="InterPro" id="IPR001296">
    <property type="entry name" value="Glyco_trans_1"/>
</dbReference>